<protein>
    <submittedName>
        <fullName evidence="2">Uncharacterized protein</fullName>
    </submittedName>
</protein>
<comment type="caution">
    <text evidence="2">The sequence shown here is derived from an EMBL/GenBank/DDBJ whole genome shotgun (WGS) entry which is preliminary data.</text>
</comment>
<sequence length="541" mass="59683">MVHPVGECVGTGMSVALTMGNGGSSTRKKGVIGQKVCLESRLRPCGVWRFMGSKVGDMTFAPGRNVCLESLSALTAAWVDSRSKVPVPWCHGTAIVPAVRREDEKERHDQRGQDPLAVQGPGMRVEQDARLWHGRARRARAHRLAPVGGHPRATACERPHAAPAQRAWLEPVAAMPDGRAGPRRGAPRRHPPGPQRGRAHRLGRRARARLVRGPARDQRRMDEPDGPHRSNPWPSYATGAAASARPSGTHGRTPACNAACCTSAPTSAPYSARTRATRRPGSCCARPRNSRVSRTATPWPPGWAPTTHGSCATRTSSSRKASGPTAARTTCTNDSSRRATPCAVAYESTPCSPSWTPDWALARRADHQQRHRISQRAHPRDAREPPWSMPNPSDQGRVLVVPPAHRAPRKRRMASPPRMARRADRAALLTGMGVQRRRTTGTTRPPRQIRHRHRLERIPHQHTMEKHRLARHTFWPWESLSSSMRKHTITPWKYTAQYCALKPRLGPTTRKKNSGASAITCSKTSWENQSPGRSRLTSTPL</sequence>
<feature type="region of interest" description="Disordered" evidence="1">
    <location>
        <begin position="366"/>
        <end position="399"/>
    </location>
</feature>
<feature type="region of interest" description="Disordered" evidence="1">
    <location>
        <begin position="272"/>
        <end position="335"/>
    </location>
</feature>
<dbReference type="AlphaFoldDB" id="A0A4Q5AHH4"/>
<proteinExistence type="predicted"/>
<dbReference type="Proteomes" id="UP000291920">
    <property type="component" value="Unassembled WGS sequence"/>
</dbReference>
<name>A0A4Q5AHH4_9BIFI</name>
<feature type="compositionally biased region" description="Basic and acidic residues" evidence="1">
    <location>
        <begin position="214"/>
        <end position="228"/>
    </location>
</feature>
<feature type="region of interest" description="Disordered" evidence="1">
    <location>
        <begin position="148"/>
        <end position="254"/>
    </location>
</feature>
<organism evidence="2 3">
    <name type="scientific">Bifidobacterium pseudolongum subsp. globosum</name>
    <dbReference type="NCBI Taxonomy" id="1690"/>
    <lineage>
        <taxon>Bacteria</taxon>
        <taxon>Bacillati</taxon>
        <taxon>Actinomycetota</taxon>
        <taxon>Actinomycetes</taxon>
        <taxon>Bifidobacteriales</taxon>
        <taxon>Bifidobacteriaceae</taxon>
        <taxon>Bifidobacterium</taxon>
    </lineage>
</organism>
<feature type="compositionally biased region" description="Polar residues" evidence="1">
    <location>
        <begin position="514"/>
        <end position="541"/>
    </location>
</feature>
<evidence type="ECO:0000313" key="3">
    <source>
        <dbReference type="Proteomes" id="UP000291920"/>
    </source>
</evidence>
<dbReference type="EMBL" id="RYUT01000007">
    <property type="protein sequence ID" value="RYQ29176.1"/>
    <property type="molecule type" value="Genomic_DNA"/>
</dbReference>
<feature type="compositionally biased region" description="Basic residues" evidence="1">
    <location>
        <begin position="181"/>
        <end position="210"/>
    </location>
</feature>
<feature type="region of interest" description="Disordered" evidence="1">
    <location>
        <begin position="507"/>
        <end position="541"/>
    </location>
</feature>
<reference evidence="2 3" key="1">
    <citation type="submission" date="2018-12" db="EMBL/GenBank/DDBJ databases">
        <title>Unveiling genomic diversity among members of the Bifidobacterium pseudolongum species, a widely distributed gut commensal of the animal kingdom.</title>
        <authorList>
            <person name="Lugli G.A."/>
            <person name="Duranti S."/>
            <person name="Albert K."/>
            <person name="Mancabelli L."/>
            <person name="Napoli S."/>
            <person name="Viappiani A."/>
            <person name="Anzalone R."/>
            <person name="Longhi G."/>
            <person name="Milani C."/>
            <person name="Turroni F."/>
            <person name="Alessandri G."/>
            <person name="Sela D.A."/>
            <person name="Van Sinderen D."/>
            <person name="Ventura M."/>
        </authorList>
    </citation>
    <scope>NUCLEOTIDE SEQUENCE [LARGE SCALE GENOMIC DNA]</scope>
    <source>
        <strain evidence="2 3">2017B</strain>
    </source>
</reference>
<accession>A0A4Q5AHH4</accession>
<evidence type="ECO:0000313" key="2">
    <source>
        <dbReference type="EMBL" id="RYQ29176.1"/>
    </source>
</evidence>
<evidence type="ECO:0000256" key="1">
    <source>
        <dbReference type="SAM" id="MobiDB-lite"/>
    </source>
</evidence>
<gene>
    <name evidence="2" type="ORF">PG2017B_1795</name>
</gene>
<feature type="compositionally biased region" description="Polar residues" evidence="1">
    <location>
        <begin position="308"/>
        <end position="320"/>
    </location>
</feature>